<keyword evidence="5" id="KW-1185">Reference proteome</keyword>
<dbReference type="Pfam" id="PF07859">
    <property type="entry name" value="Abhydrolase_3"/>
    <property type="match status" value="1"/>
</dbReference>
<sequence length="314" mass="33721">MQVMAAVDSIQAQTLSPEALNHLLSTNPVQIPGPQLNQQFADTLNAQLAGQINPFLAQLRTRLGLVVKAKELGGSRVLTITPKKIAKSRRRVAGIYVHGGGFALLSANDYTAYRMAHDLGVVVYSVDYDLSPRVQLPIALEQTARACRAASRQYRRVVVAGSSAGANLLFTTVLRASRGEFDPPAAAGLFSPAADLRAIGDSYVANDGRDPLLTRDTMTKLVAAYLGSTPSGDPAASPILANLRSGFVPTVINTGTRDLLLSDGVRLHRTMRDAGLDIRLRVWEGMWHAFEGVPGLPEGDRALGEVFGFLEQHL</sequence>
<evidence type="ECO:0000256" key="1">
    <source>
        <dbReference type="ARBA" id="ARBA00010515"/>
    </source>
</evidence>
<dbReference type="Proteomes" id="UP001519295">
    <property type="component" value="Unassembled WGS sequence"/>
</dbReference>
<organism evidence="4 5">
    <name type="scientific">Pseudonocardia parietis</name>
    <dbReference type="NCBI Taxonomy" id="570936"/>
    <lineage>
        <taxon>Bacteria</taxon>
        <taxon>Bacillati</taxon>
        <taxon>Actinomycetota</taxon>
        <taxon>Actinomycetes</taxon>
        <taxon>Pseudonocardiales</taxon>
        <taxon>Pseudonocardiaceae</taxon>
        <taxon>Pseudonocardia</taxon>
    </lineage>
</organism>
<evidence type="ECO:0000313" key="4">
    <source>
        <dbReference type="EMBL" id="MBP2371066.1"/>
    </source>
</evidence>
<dbReference type="PANTHER" id="PTHR48081">
    <property type="entry name" value="AB HYDROLASE SUPERFAMILY PROTEIN C4A8.06C"/>
    <property type="match status" value="1"/>
</dbReference>
<dbReference type="PANTHER" id="PTHR48081:SF30">
    <property type="entry name" value="ACETYL-HYDROLASE LIPR-RELATED"/>
    <property type="match status" value="1"/>
</dbReference>
<dbReference type="InterPro" id="IPR013094">
    <property type="entry name" value="AB_hydrolase_3"/>
</dbReference>
<gene>
    <name evidence="4" type="ORF">JOF36_006762</name>
</gene>
<comment type="similarity">
    <text evidence="1">Belongs to the 'GDXG' lipolytic enzyme family.</text>
</comment>
<protein>
    <submittedName>
        <fullName evidence="4">Acetyl esterase/lipase</fullName>
    </submittedName>
</protein>
<evidence type="ECO:0000256" key="2">
    <source>
        <dbReference type="ARBA" id="ARBA00022801"/>
    </source>
</evidence>
<evidence type="ECO:0000313" key="5">
    <source>
        <dbReference type="Proteomes" id="UP001519295"/>
    </source>
</evidence>
<evidence type="ECO:0000259" key="3">
    <source>
        <dbReference type="Pfam" id="PF07859"/>
    </source>
</evidence>
<keyword evidence="2" id="KW-0378">Hydrolase</keyword>
<name>A0ABS4W505_9PSEU</name>
<dbReference type="Gene3D" id="3.40.50.1820">
    <property type="entry name" value="alpha/beta hydrolase"/>
    <property type="match status" value="1"/>
</dbReference>
<feature type="domain" description="Alpha/beta hydrolase fold-3" evidence="3">
    <location>
        <begin position="95"/>
        <end position="290"/>
    </location>
</feature>
<dbReference type="InterPro" id="IPR050300">
    <property type="entry name" value="GDXG_lipolytic_enzyme"/>
</dbReference>
<proteinExistence type="inferred from homology"/>
<comment type="caution">
    <text evidence="4">The sequence shown here is derived from an EMBL/GenBank/DDBJ whole genome shotgun (WGS) entry which is preliminary data.</text>
</comment>
<accession>A0ABS4W505</accession>
<dbReference type="InterPro" id="IPR029058">
    <property type="entry name" value="AB_hydrolase_fold"/>
</dbReference>
<reference evidence="4 5" key="1">
    <citation type="submission" date="2021-03" db="EMBL/GenBank/DDBJ databases">
        <title>Sequencing the genomes of 1000 actinobacteria strains.</title>
        <authorList>
            <person name="Klenk H.-P."/>
        </authorList>
    </citation>
    <scope>NUCLEOTIDE SEQUENCE [LARGE SCALE GENOMIC DNA]</scope>
    <source>
        <strain evidence="4 5">DSM 45256</strain>
    </source>
</reference>
<dbReference type="SUPFAM" id="SSF53474">
    <property type="entry name" value="alpha/beta-Hydrolases"/>
    <property type="match status" value="1"/>
</dbReference>
<dbReference type="EMBL" id="JAGINU010000001">
    <property type="protein sequence ID" value="MBP2371066.1"/>
    <property type="molecule type" value="Genomic_DNA"/>
</dbReference>